<organism evidence="2 3">
    <name type="scientific">Trypanosoma vivax (strain Y486)</name>
    <dbReference type="NCBI Taxonomy" id="1055687"/>
    <lineage>
        <taxon>Eukaryota</taxon>
        <taxon>Discoba</taxon>
        <taxon>Euglenozoa</taxon>
        <taxon>Kinetoplastea</taxon>
        <taxon>Metakinetoplastina</taxon>
        <taxon>Trypanosomatida</taxon>
        <taxon>Trypanosomatidae</taxon>
        <taxon>Trypanosoma</taxon>
        <taxon>Duttonella</taxon>
    </lineage>
</organism>
<dbReference type="PANTHER" id="PTHR19446">
    <property type="entry name" value="REVERSE TRANSCRIPTASES"/>
    <property type="match status" value="1"/>
</dbReference>
<keyword evidence="2" id="KW-0548">Nucleotidyltransferase</keyword>
<dbReference type="Pfam" id="PF00078">
    <property type="entry name" value="RVT_1"/>
    <property type="match status" value="1"/>
</dbReference>
<dbReference type="Proteomes" id="UP000009027">
    <property type="component" value="Unassembled WGS sequence"/>
</dbReference>
<evidence type="ECO:0000259" key="1">
    <source>
        <dbReference type="Pfam" id="PF00078"/>
    </source>
</evidence>
<dbReference type="GO" id="GO:0003964">
    <property type="term" value="F:RNA-directed DNA polymerase activity"/>
    <property type="evidence" value="ECO:0007669"/>
    <property type="project" value="UniProtKB-KW"/>
</dbReference>
<sequence>MRMARATKTPLAPEMKIPSTRRGVFRPIAEAELGVALRELSSGTAPGDDEVNCEELKQLGRETKKCMVRLFSCSLCTGQVPAKRGHGIIVPLLKPNKPASSMASLLPVTLTSTLRKLMECIVARRVGDCIEDTLQPKRAMFRPARSTQDTLMQVTSAVWRRKGGEKTAPALIGCARAFNSVDRGCIVKELLSFGVGRYLVAWIAGFLKGRAAQVRVNSTPSEDVSLTCCVPQGSVLGPLPFIVAVDSLSKRHNCIPGLHHELVGGALHGGAGEED</sequence>
<accession>F9WTA2</accession>
<protein>
    <submittedName>
        <fullName evidence="2">Reverse transcriptase (RNA-dependent DNA polymerase)</fullName>
    </submittedName>
</protein>
<reference evidence="2 3" key="1">
    <citation type="journal article" date="2012" name="Proc. Natl. Acad. Sci. U.S.A.">
        <title>Antigenic diversity is generated by distinct evolutionary mechanisms in African trypanosome species.</title>
        <authorList>
            <person name="Jackson A.P."/>
            <person name="Berry A."/>
            <person name="Aslett M."/>
            <person name="Allison H.C."/>
            <person name="Burton P."/>
            <person name="Vavrova-Anderson J."/>
            <person name="Brown R."/>
            <person name="Browne H."/>
            <person name="Corton N."/>
            <person name="Hauser H."/>
            <person name="Gamble J."/>
            <person name="Gilderthorp R."/>
            <person name="Marcello L."/>
            <person name="McQuillan J."/>
            <person name="Otto T.D."/>
            <person name="Quail M.A."/>
            <person name="Sanders M.J."/>
            <person name="van Tonder A."/>
            <person name="Ginger M.L."/>
            <person name="Field M.C."/>
            <person name="Barry J.D."/>
            <person name="Hertz-Fowler C."/>
            <person name="Berriman M."/>
        </authorList>
    </citation>
    <scope>NUCLEOTIDE SEQUENCE</scope>
    <source>
        <strain evidence="2 3">Y486</strain>
    </source>
</reference>
<dbReference type="AlphaFoldDB" id="F9WTA2"/>
<name>F9WTA2_TRYVY</name>
<keyword evidence="2" id="KW-0695">RNA-directed DNA polymerase</keyword>
<gene>
    <name evidence="2" type="ORF">TvY486_0036670</name>
</gene>
<dbReference type="EMBL" id="CAEX01006328">
    <property type="protein sequence ID" value="CCD20795.1"/>
    <property type="molecule type" value="Genomic_DNA"/>
</dbReference>
<feature type="domain" description="Reverse transcriptase" evidence="1">
    <location>
        <begin position="103"/>
        <end position="251"/>
    </location>
</feature>
<evidence type="ECO:0000313" key="2">
    <source>
        <dbReference type="EMBL" id="CCD20795.1"/>
    </source>
</evidence>
<proteinExistence type="predicted"/>
<keyword evidence="3" id="KW-1185">Reference proteome</keyword>
<dbReference type="InterPro" id="IPR000477">
    <property type="entry name" value="RT_dom"/>
</dbReference>
<keyword evidence="2" id="KW-0808">Transferase</keyword>
<evidence type="ECO:0000313" key="3">
    <source>
        <dbReference type="Proteomes" id="UP000009027"/>
    </source>
</evidence>
<dbReference type="VEuPathDB" id="TriTrypDB:TvY486_0036670"/>